<dbReference type="GO" id="GO:0005643">
    <property type="term" value="C:nuclear pore"/>
    <property type="evidence" value="ECO:0007669"/>
    <property type="project" value="UniProtKB-SubCell"/>
</dbReference>
<organism evidence="14 15">
    <name type="scientific">Anopheles dirus</name>
    <dbReference type="NCBI Taxonomy" id="7168"/>
    <lineage>
        <taxon>Eukaryota</taxon>
        <taxon>Metazoa</taxon>
        <taxon>Ecdysozoa</taxon>
        <taxon>Arthropoda</taxon>
        <taxon>Hexapoda</taxon>
        <taxon>Insecta</taxon>
        <taxon>Pterygota</taxon>
        <taxon>Neoptera</taxon>
        <taxon>Endopterygota</taxon>
        <taxon>Diptera</taxon>
        <taxon>Nematocera</taxon>
        <taxon>Culicoidea</taxon>
        <taxon>Culicidae</taxon>
        <taxon>Anophelinae</taxon>
        <taxon>Anopheles</taxon>
    </lineage>
</organism>
<dbReference type="GO" id="GO:0006405">
    <property type="term" value="P:RNA export from nucleus"/>
    <property type="evidence" value="ECO:0007669"/>
    <property type="project" value="TreeGrafter"/>
</dbReference>
<dbReference type="GO" id="GO:0017056">
    <property type="term" value="F:structural constituent of nuclear pore"/>
    <property type="evidence" value="ECO:0007669"/>
    <property type="project" value="TreeGrafter"/>
</dbReference>
<evidence type="ECO:0000256" key="6">
    <source>
        <dbReference type="ARBA" id="ARBA00023010"/>
    </source>
</evidence>
<dbReference type="Proteomes" id="UP000075884">
    <property type="component" value="Unassembled WGS sequence"/>
</dbReference>
<keyword evidence="5" id="KW-0653">Protein transport</keyword>
<evidence type="ECO:0000256" key="7">
    <source>
        <dbReference type="ARBA" id="ARBA00023132"/>
    </source>
</evidence>
<evidence type="ECO:0000256" key="5">
    <source>
        <dbReference type="ARBA" id="ARBA00022927"/>
    </source>
</evidence>
<dbReference type="Pfam" id="PF16755">
    <property type="entry name" value="Beta-prop_NUP159_NUP214"/>
    <property type="match status" value="1"/>
</dbReference>
<dbReference type="GO" id="GO:0008139">
    <property type="term" value="F:nuclear localization sequence binding"/>
    <property type="evidence" value="ECO:0007669"/>
    <property type="project" value="TreeGrafter"/>
</dbReference>
<keyword evidence="15" id="KW-1185">Reference proteome</keyword>
<evidence type="ECO:0000256" key="9">
    <source>
        <dbReference type="ARBA" id="ARBA00068360"/>
    </source>
</evidence>
<feature type="region of interest" description="Disordered" evidence="12">
    <location>
        <begin position="1624"/>
        <end position="1688"/>
    </location>
</feature>
<feature type="region of interest" description="Disordered" evidence="12">
    <location>
        <begin position="1075"/>
        <end position="1183"/>
    </location>
</feature>
<feature type="compositionally biased region" description="Low complexity" evidence="12">
    <location>
        <begin position="975"/>
        <end position="1004"/>
    </location>
</feature>
<evidence type="ECO:0000259" key="13">
    <source>
        <dbReference type="Pfam" id="PF16755"/>
    </source>
</evidence>
<evidence type="ECO:0000256" key="4">
    <source>
        <dbReference type="ARBA" id="ARBA00022816"/>
    </source>
</evidence>
<dbReference type="GO" id="GO:0051028">
    <property type="term" value="P:mRNA transport"/>
    <property type="evidence" value="ECO:0007669"/>
    <property type="project" value="UniProtKB-KW"/>
</dbReference>
<keyword evidence="3" id="KW-0677">Repeat</keyword>
<reference evidence="15" key="1">
    <citation type="submission" date="2013-03" db="EMBL/GenBank/DDBJ databases">
        <title>The Genome Sequence of Anopheles dirus WRAIR2.</title>
        <authorList>
            <consortium name="The Broad Institute Genomics Platform"/>
            <person name="Neafsey D.E."/>
            <person name="Walton C."/>
            <person name="Walker B."/>
            <person name="Young S.K."/>
            <person name="Zeng Q."/>
            <person name="Gargeya S."/>
            <person name="Fitzgerald M."/>
            <person name="Haas B."/>
            <person name="Abouelleil A."/>
            <person name="Allen A.W."/>
            <person name="Alvarado L."/>
            <person name="Arachchi H.M."/>
            <person name="Berlin A.M."/>
            <person name="Chapman S.B."/>
            <person name="Gainer-Dewar J."/>
            <person name="Goldberg J."/>
            <person name="Griggs A."/>
            <person name="Gujja S."/>
            <person name="Hansen M."/>
            <person name="Howarth C."/>
            <person name="Imamovic A."/>
            <person name="Ireland A."/>
            <person name="Larimer J."/>
            <person name="McCowan C."/>
            <person name="Murphy C."/>
            <person name="Pearson M."/>
            <person name="Poon T.W."/>
            <person name="Priest M."/>
            <person name="Roberts A."/>
            <person name="Saif S."/>
            <person name="Shea T."/>
            <person name="Sisk P."/>
            <person name="Sykes S."/>
            <person name="Wortman J."/>
            <person name="Nusbaum C."/>
            <person name="Birren B."/>
        </authorList>
    </citation>
    <scope>NUCLEOTIDE SEQUENCE [LARGE SCALE GENOMIC DNA]</scope>
    <source>
        <strain evidence="15">WRAIR2</strain>
    </source>
</reference>
<accession>A0A182NUP6</accession>
<feature type="compositionally biased region" description="Low complexity" evidence="12">
    <location>
        <begin position="1664"/>
        <end position="1674"/>
    </location>
</feature>
<feature type="compositionally biased region" description="Basic and acidic residues" evidence="12">
    <location>
        <begin position="1152"/>
        <end position="1163"/>
    </location>
</feature>
<evidence type="ECO:0000256" key="3">
    <source>
        <dbReference type="ARBA" id="ARBA00022737"/>
    </source>
</evidence>
<comment type="subcellular location">
    <subcellularLocation>
        <location evidence="1">Nucleus</location>
        <location evidence="1">Nuclear pore complex</location>
    </subcellularLocation>
</comment>
<protein>
    <recommendedName>
        <fullName evidence="9">Nuclear pore complex protein Nup214</fullName>
    </recommendedName>
    <alternativeName>
        <fullName evidence="11">214 kDa nucleoporin</fullName>
    </alternativeName>
    <alternativeName>
        <fullName evidence="10">Nucleoporin Nup214</fullName>
    </alternativeName>
</protein>
<evidence type="ECO:0000256" key="12">
    <source>
        <dbReference type="SAM" id="MobiDB-lite"/>
    </source>
</evidence>
<sequence>MAQPAPLGLDVTELKFKLQNKVPIFKGDGIAKDRCSLLATASEHGLVFAGTVGRAELRLKDITSTTDRVVNETVPLRTVPLPSEPFQLAVSCDHGFLAVDVVANGVPFVYVYSVASFWTGAIVKLHEIKTSPQPGVRSAALCWNPVMHNVLAVRTESGGLAVYTLKEPIGLEFHSLDAAERAQCACWSPKGKQLVVAYANGRLVQYKPDLKPARTIVCPAGVVEGGGTFDVLAVQWLSTYQFAVVFLPHAPDSVPALFVVNAPKVGNPVLINYDDICYSQSGPRAGQVFLQHILPWNLLLMASANSMEVGILGTTEGGEAPTWCQWTTTDEARAELPLTVDKQESFPVGFAFETGCTHELVIGEQTFPVMPMIHLLSTYGQLVSFNVLNTLPNVPNLCSPPKPAQDLSGGAYAMIDMESKSVSAAVPSVLAPAPAPAPAPASEISFAVPNGATSTPAIAKSKSFFNAGGASVGEAVQKSPIALFGAAGAGQQQQHKPPATSVVAPTFGKQITFGGTQPSSLPGGDVKTSPFAGFGGLGTSAAGLPTMSAPTFQTAMASMGATSSNNSNAPPPDATKPLVTVPPTYVPPIAPQSARSQAVAPTAAQKKPDPTATTTDQDSNIIRTLTMDELKRFTRELAEQQQRNRTLHVQIGAKDESAGMGRSLRELEDIIAQEANESTQSLVADVQALRLGLNEAFAMVAEANSKCALFNNPTVHHQYADTAQVMSQTSRRQLSALENMLQVNENQLRTVTKQLEVQWACVEEAKQKRDRQRMHIPSLEVLYQTLSKQQDILHRQGEKLAYLKGKLGLKSALRAESKNVSQSGGDGIESLTDSILSLTLGDQVAADARKLDERKLNALRRVLVGRKVVTVKAQRPDRVGLSSEVVRERRDQVRRSAALEEKEKALKASQQQQQAMQVKKEAEQKKQQPKQSVVQQQPQQAVQKPPATATTNKAFSFGAPAPPPASAAGAGGTFSFGQTTITPMPIPAAKTTTTTTVTEKIASKPASGGGSISTGLTFGASSSTNTKAPEHEKKDKENIPVSIAAPPPASISKPSSGTPFSFSTNALNTSSNAFAKPTLTSNDPPKPVFSFGSAANNSNNQTTLSFGSVPKPNFSFDAPAPPAPASSGAAAGGVAPSDGAAGGVALALTKPKPVDEDTQKDKPLPPAFGPSVETGPSATKSPLPALTSLLQKVDPSPVDAPKTTPGTGLFGSITGGTSAFGSGGSLFGSITKPTAEDATKSTSTSGGGLFSGLSFGSALSTASETGTTGSLFGSVAKPATSTTVADGAAAPPVSSGAGVGLTFGSGFGAATTTSSATSEPAKVELATAASVTTVSAPPASTTPTTTAAPSTGGFGFGSLSFGKPLTTAATSPAVTTATSTAAADTTSNLFGSISICSPSSTAAPTSKTASTATGGNIFSSFAAAKPTDTTSIFGGGGVTSSGGSIFASAAKPAAFGSPASSTTSGGGLFGSVTTPTSTVASTAIGTSTATTTAVVASGGNLFGGFFSSATTAATPATTATSFFGGGAPAGGSIFGTSASSTAATTTGSIFGQSVTSPASTPGGLFGSVAPNVNSSAAAATAGGSIFGGSSAFGAATTGASSGGNIFGSPGGAAAAATPSGTGLFGSVGGGPAPGTNAFGSPQSPAQPQQSIFGGGASSTGGFGASSPGPFSSGGNAFASPTGGASNGASAFSKPPAFGATPTFGGAATFGAAPTFGGTPTFGGAPTFGSPKATFGGGASPFGAAAAPVVGSPTSSNNLFEQLGSSSAGVSFGGLAAQQAAKPTQFGGSSFSSWRS</sequence>
<evidence type="ECO:0000256" key="2">
    <source>
        <dbReference type="ARBA" id="ARBA00022448"/>
    </source>
</evidence>
<keyword evidence="4" id="KW-0509">mRNA transport</keyword>
<feature type="compositionally biased region" description="Low complexity" evidence="12">
    <location>
        <begin position="1039"/>
        <end position="1056"/>
    </location>
</feature>
<feature type="compositionally biased region" description="Low complexity" evidence="12">
    <location>
        <begin position="1640"/>
        <end position="1650"/>
    </location>
</feature>
<name>A0A182NUP6_9DIPT</name>
<dbReference type="InterPro" id="IPR039462">
    <property type="entry name" value="Nup159/Nup146_N"/>
</dbReference>
<feature type="compositionally biased region" description="Low complexity" evidence="12">
    <location>
        <begin position="907"/>
        <end position="917"/>
    </location>
</feature>
<keyword evidence="8" id="KW-0539">Nucleus</keyword>
<keyword evidence="2" id="KW-0813">Transport</keyword>
<dbReference type="InterPro" id="IPR026054">
    <property type="entry name" value="Nucleoporin"/>
</dbReference>
<dbReference type="Gene3D" id="2.130.10.10">
    <property type="entry name" value="YVTN repeat-like/Quinoprotein amine dehydrogenase"/>
    <property type="match status" value="1"/>
</dbReference>
<dbReference type="InterPro" id="IPR015943">
    <property type="entry name" value="WD40/YVTN_repeat-like_dom_sf"/>
</dbReference>
<dbReference type="PANTHER" id="PTHR23193:SF46">
    <property type="entry name" value="NUCLEAR PORE COMPLEX PROTEIN NUP214"/>
    <property type="match status" value="1"/>
</dbReference>
<dbReference type="VEuPathDB" id="VectorBase:ADIR011396"/>
<feature type="compositionally biased region" description="Gly residues" evidence="12">
    <location>
        <begin position="1652"/>
        <end position="1663"/>
    </location>
</feature>
<evidence type="ECO:0000256" key="1">
    <source>
        <dbReference type="ARBA" id="ARBA00004567"/>
    </source>
</evidence>
<evidence type="ECO:0000256" key="10">
    <source>
        <dbReference type="ARBA" id="ARBA00077390"/>
    </source>
</evidence>
<dbReference type="STRING" id="7168.A0A182NUP6"/>
<dbReference type="SUPFAM" id="SSF117289">
    <property type="entry name" value="Nucleoporin domain"/>
    <property type="match status" value="1"/>
</dbReference>
<feature type="region of interest" description="Disordered" evidence="12">
    <location>
        <begin position="907"/>
        <end position="1058"/>
    </location>
</feature>
<evidence type="ECO:0000313" key="14">
    <source>
        <dbReference type="EnsemblMetazoa" id="ADIR011396-PA"/>
    </source>
</evidence>
<feature type="compositionally biased region" description="Low complexity" evidence="12">
    <location>
        <begin position="1125"/>
        <end position="1145"/>
    </location>
</feature>
<reference evidence="14" key="2">
    <citation type="submission" date="2020-05" db="UniProtKB">
        <authorList>
            <consortium name="EnsemblMetazoa"/>
        </authorList>
    </citation>
    <scope>IDENTIFICATION</scope>
    <source>
        <strain evidence="14">WRAIR2</strain>
    </source>
</reference>
<feature type="domain" description="Nucleoporin Nup159/Nup146 N-terminal" evidence="13">
    <location>
        <begin position="35"/>
        <end position="382"/>
    </location>
</feature>
<evidence type="ECO:0000256" key="11">
    <source>
        <dbReference type="ARBA" id="ARBA00083901"/>
    </source>
</evidence>
<dbReference type="EnsemblMetazoa" id="ADIR011396-RA">
    <property type="protein sequence ID" value="ADIR011396-PA"/>
    <property type="gene ID" value="ADIR011396"/>
</dbReference>
<keyword evidence="7" id="KW-0906">Nuclear pore complex</keyword>
<feature type="region of interest" description="Disordered" evidence="12">
    <location>
        <begin position="589"/>
        <end position="617"/>
    </location>
</feature>
<dbReference type="PANTHER" id="PTHR23193">
    <property type="entry name" value="NUCLEAR PORE COMPLEX PROTEIN NUP"/>
    <property type="match status" value="1"/>
</dbReference>
<feature type="compositionally biased region" description="Low complexity" evidence="12">
    <location>
        <begin position="929"/>
        <end position="959"/>
    </location>
</feature>
<dbReference type="GO" id="GO:0006606">
    <property type="term" value="P:protein import into nucleus"/>
    <property type="evidence" value="ECO:0007669"/>
    <property type="project" value="TreeGrafter"/>
</dbReference>
<keyword evidence="6" id="KW-0811">Translocation</keyword>
<dbReference type="FunFam" id="2.130.10.10:FF:000142">
    <property type="entry name" value="Nuclear pore complex protein Nup214"/>
    <property type="match status" value="1"/>
</dbReference>
<feature type="compositionally biased region" description="Basic and acidic residues" evidence="12">
    <location>
        <begin position="1028"/>
        <end position="1038"/>
    </location>
</feature>
<feature type="compositionally biased region" description="Polar residues" evidence="12">
    <location>
        <begin position="1013"/>
        <end position="1027"/>
    </location>
</feature>
<evidence type="ECO:0000313" key="15">
    <source>
        <dbReference type="Proteomes" id="UP000075884"/>
    </source>
</evidence>
<proteinExistence type="predicted"/>
<evidence type="ECO:0000256" key="8">
    <source>
        <dbReference type="ARBA" id="ARBA00023242"/>
    </source>
</evidence>